<keyword evidence="2" id="KW-0472">Membrane</keyword>
<keyword evidence="2" id="KW-0812">Transmembrane</keyword>
<protein>
    <submittedName>
        <fullName evidence="3">Uncharacterized protein</fullName>
    </submittedName>
</protein>
<dbReference type="Proteomes" id="UP000247696">
    <property type="component" value="Chromosome"/>
</dbReference>
<evidence type="ECO:0000313" key="3">
    <source>
        <dbReference type="EMBL" id="AWT25205.1"/>
    </source>
</evidence>
<sequence>MTQGWGHNPPEDPDHGMDDATRMFPPVTPGSAPSGPDREFTDNPFRQAGAGQSGAGQAGAGQWDQQIPYQDPGRQDGGPVTGGAPWYGGPVPVTGAEGQKSRGPWIVVAVLVVLLLAAVGTIIAMRWDSLFGSGGSGQSDGTAVTTVVVPPPGESGGAQDPGSGGGQGRGTDDSSTAGGSGARPTRPSLPSGVTAVNAAALSGAPTGDFNSIWKSGPTTDDFALAVRDAYVQAYLADRDTDQTVNAYSPTTQLTYTMTCTDTGSYVHCTGGNNANVYIA</sequence>
<dbReference type="OrthoDB" id="4412616at2"/>
<evidence type="ECO:0000256" key="2">
    <source>
        <dbReference type="SAM" id="Phobius"/>
    </source>
</evidence>
<dbReference type="KEGG" id="cpre:Csp1_03820"/>
<evidence type="ECO:0000256" key="1">
    <source>
        <dbReference type="SAM" id="MobiDB-lite"/>
    </source>
</evidence>
<feature type="region of interest" description="Disordered" evidence="1">
    <location>
        <begin position="134"/>
        <end position="192"/>
    </location>
</feature>
<dbReference type="EMBL" id="CP024988">
    <property type="protein sequence ID" value="AWT25205.1"/>
    <property type="molecule type" value="Genomic_DNA"/>
</dbReference>
<reference evidence="4" key="1">
    <citation type="submission" date="2017-11" db="EMBL/GenBank/DDBJ databases">
        <title>Otitis media/interna in a cat caused by the recently described species Corynebacterium provencense.</title>
        <authorList>
            <person name="Kittl S."/>
            <person name="Brodard I."/>
            <person name="Rychener L."/>
            <person name="Jores J."/>
            <person name="Roosje P."/>
            <person name="Gobeli Brawand S."/>
        </authorList>
    </citation>
    <scope>NUCLEOTIDE SEQUENCE [LARGE SCALE GENOMIC DNA]</scope>
    <source>
        <strain evidence="4">17KM38</strain>
    </source>
</reference>
<evidence type="ECO:0000313" key="4">
    <source>
        <dbReference type="Proteomes" id="UP000247696"/>
    </source>
</evidence>
<gene>
    <name evidence="3" type="ORF">Csp1_03820</name>
</gene>
<dbReference type="AlphaFoldDB" id="A0A2Z3YLQ3"/>
<organism evidence="3 4">
    <name type="scientific">Corynebacterium provencense</name>
    <dbReference type="NCBI Taxonomy" id="1737425"/>
    <lineage>
        <taxon>Bacteria</taxon>
        <taxon>Bacillati</taxon>
        <taxon>Actinomycetota</taxon>
        <taxon>Actinomycetes</taxon>
        <taxon>Mycobacteriales</taxon>
        <taxon>Corynebacteriaceae</taxon>
        <taxon>Corynebacterium</taxon>
    </lineage>
</organism>
<feature type="transmembrane region" description="Helical" evidence="2">
    <location>
        <begin position="105"/>
        <end position="127"/>
    </location>
</feature>
<name>A0A2Z3YLQ3_9CORY</name>
<keyword evidence="4" id="KW-1185">Reference proteome</keyword>
<proteinExistence type="predicted"/>
<accession>A0A2Z3YLQ3</accession>
<dbReference type="STRING" id="1737425.GCA_900049755_02257"/>
<feature type="compositionally biased region" description="Basic and acidic residues" evidence="1">
    <location>
        <begin position="9"/>
        <end position="21"/>
    </location>
</feature>
<feature type="region of interest" description="Disordered" evidence="1">
    <location>
        <begin position="1"/>
        <end position="100"/>
    </location>
</feature>
<keyword evidence="2" id="KW-1133">Transmembrane helix</keyword>